<keyword evidence="10" id="KW-0812">Transmembrane</keyword>
<proteinExistence type="predicted"/>
<keyword evidence="3" id="KW-0328">Glycosyltransferase</keyword>
<dbReference type="RefSeq" id="WP_083666982.1">
    <property type="nucleotide sequence ID" value="NZ_CP009247.1"/>
</dbReference>
<evidence type="ECO:0000256" key="10">
    <source>
        <dbReference type="SAM" id="Phobius"/>
    </source>
</evidence>
<dbReference type="InterPro" id="IPR023346">
    <property type="entry name" value="Lysozyme-like_dom_sf"/>
</dbReference>
<comment type="catalytic activity">
    <reaction evidence="8">
        <text>[GlcNAc-(1-&gt;4)-Mur2Ac(oyl-L-Ala-gamma-D-Glu-L-Lys-D-Ala-D-Ala)](n)-di-trans,octa-cis-undecaprenyl diphosphate + beta-D-GlcNAc-(1-&gt;4)-Mur2Ac(oyl-L-Ala-gamma-D-Glu-L-Lys-D-Ala-D-Ala)-di-trans,octa-cis-undecaprenyl diphosphate = [GlcNAc-(1-&gt;4)-Mur2Ac(oyl-L-Ala-gamma-D-Glu-L-Lys-D-Ala-D-Ala)](n+1)-di-trans,octa-cis-undecaprenyl diphosphate + di-trans,octa-cis-undecaprenyl diphosphate + H(+)</text>
        <dbReference type="Rhea" id="RHEA:23708"/>
        <dbReference type="Rhea" id="RHEA-COMP:9602"/>
        <dbReference type="Rhea" id="RHEA-COMP:9603"/>
        <dbReference type="ChEBI" id="CHEBI:15378"/>
        <dbReference type="ChEBI" id="CHEBI:58405"/>
        <dbReference type="ChEBI" id="CHEBI:60033"/>
        <dbReference type="ChEBI" id="CHEBI:78435"/>
        <dbReference type="EC" id="2.4.99.28"/>
    </reaction>
</comment>
<feature type="compositionally biased region" description="Acidic residues" evidence="9">
    <location>
        <begin position="723"/>
        <end position="734"/>
    </location>
</feature>
<dbReference type="KEGG" id="cfk:CFRA_11325"/>
<dbReference type="Pfam" id="PF00912">
    <property type="entry name" value="Transgly"/>
    <property type="match status" value="1"/>
</dbReference>
<comment type="catalytic activity">
    <reaction evidence="7">
        <text>Preferential cleavage: (Ac)2-L-Lys-D-Ala-|-D-Ala. Also transpeptidation of peptidyl-alanyl moieties that are N-acyl substituents of D-alanine.</text>
        <dbReference type="EC" id="3.4.16.4"/>
    </reaction>
</comment>
<dbReference type="Proteomes" id="UP000185434">
    <property type="component" value="Chromosome"/>
</dbReference>
<dbReference type="Pfam" id="PF00905">
    <property type="entry name" value="Transpeptidase"/>
    <property type="match status" value="1"/>
</dbReference>
<dbReference type="InterPro" id="IPR050396">
    <property type="entry name" value="Glycosyltr_51/Transpeptidase"/>
</dbReference>
<evidence type="ECO:0000256" key="2">
    <source>
        <dbReference type="ARBA" id="ARBA00022670"/>
    </source>
</evidence>
<feature type="transmembrane region" description="Helical" evidence="10">
    <location>
        <begin position="42"/>
        <end position="68"/>
    </location>
</feature>
<protein>
    <submittedName>
        <fullName evidence="13">Penicillin-binding protein</fullName>
    </submittedName>
</protein>
<dbReference type="PANTHER" id="PTHR32282">
    <property type="entry name" value="BINDING PROTEIN TRANSPEPTIDASE, PUTATIVE-RELATED"/>
    <property type="match status" value="1"/>
</dbReference>
<evidence type="ECO:0000256" key="1">
    <source>
        <dbReference type="ARBA" id="ARBA00022645"/>
    </source>
</evidence>
<feature type="region of interest" description="Disordered" evidence="9">
    <location>
        <begin position="1"/>
        <end position="34"/>
    </location>
</feature>
<dbReference type="SUPFAM" id="SSF56601">
    <property type="entry name" value="beta-lactamase/transpeptidase-like"/>
    <property type="match status" value="1"/>
</dbReference>
<feature type="compositionally biased region" description="Basic and acidic residues" evidence="9">
    <location>
        <begin position="19"/>
        <end position="34"/>
    </location>
</feature>
<dbReference type="GO" id="GO:0008955">
    <property type="term" value="F:peptidoglycan glycosyltransferase activity"/>
    <property type="evidence" value="ECO:0007669"/>
    <property type="project" value="UniProtKB-EC"/>
</dbReference>
<evidence type="ECO:0000256" key="4">
    <source>
        <dbReference type="ARBA" id="ARBA00022679"/>
    </source>
</evidence>
<dbReference type="GO" id="GO:0008658">
    <property type="term" value="F:penicillin binding"/>
    <property type="evidence" value="ECO:0007669"/>
    <property type="project" value="InterPro"/>
</dbReference>
<feature type="region of interest" description="Disordered" evidence="9">
    <location>
        <begin position="652"/>
        <end position="734"/>
    </location>
</feature>
<dbReference type="GO" id="GO:0006508">
    <property type="term" value="P:proteolysis"/>
    <property type="evidence" value="ECO:0007669"/>
    <property type="project" value="UniProtKB-KW"/>
</dbReference>
<evidence type="ECO:0000256" key="5">
    <source>
        <dbReference type="ARBA" id="ARBA00022801"/>
    </source>
</evidence>
<dbReference type="STRING" id="1437875.CFRA_11325"/>
<dbReference type="EMBL" id="CP009247">
    <property type="protein sequence ID" value="APT89715.1"/>
    <property type="molecule type" value="Genomic_DNA"/>
</dbReference>
<evidence type="ECO:0000256" key="9">
    <source>
        <dbReference type="SAM" id="MobiDB-lite"/>
    </source>
</evidence>
<dbReference type="PANTHER" id="PTHR32282:SF34">
    <property type="entry name" value="PENICILLIN-BINDING PROTEIN 1A"/>
    <property type="match status" value="1"/>
</dbReference>
<gene>
    <name evidence="13" type="ORF">CFRA_11325</name>
</gene>
<evidence type="ECO:0000256" key="3">
    <source>
        <dbReference type="ARBA" id="ARBA00022676"/>
    </source>
</evidence>
<keyword evidence="14" id="KW-1185">Reference proteome</keyword>
<feature type="compositionally biased region" description="Pro residues" evidence="9">
    <location>
        <begin position="694"/>
        <end position="708"/>
    </location>
</feature>
<feature type="compositionally biased region" description="Low complexity" evidence="9">
    <location>
        <begin position="676"/>
        <end position="690"/>
    </location>
</feature>
<keyword evidence="4" id="KW-0808">Transferase</keyword>
<evidence type="ECO:0000256" key="7">
    <source>
        <dbReference type="ARBA" id="ARBA00034000"/>
    </source>
</evidence>
<reference evidence="13 14" key="1">
    <citation type="submission" date="2014-08" db="EMBL/GenBank/DDBJ databases">
        <title>Complete genome sequence of Corynebacterium frankenforstense ST18(T) (=DSM 45800(T)), isolated from raw cow milk.</title>
        <authorList>
            <person name="Ruckert C."/>
            <person name="Albersmeier A."/>
            <person name="Winkler A."/>
            <person name="Lipski A."/>
            <person name="Kalinowski J."/>
        </authorList>
    </citation>
    <scope>NUCLEOTIDE SEQUENCE [LARGE SCALE GENOMIC DNA]</scope>
    <source>
        <strain evidence="13 14">ST18</strain>
    </source>
</reference>
<keyword evidence="1" id="KW-0121">Carboxypeptidase</keyword>
<keyword evidence="10" id="KW-0472">Membrane</keyword>
<keyword evidence="2" id="KW-0645">Protease</keyword>
<dbReference type="InterPro" id="IPR001264">
    <property type="entry name" value="Glyco_trans_51"/>
</dbReference>
<feature type="compositionally biased region" description="Polar residues" evidence="9">
    <location>
        <begin position="662"/>
        <end position="675"/>
    </location>
</feature>
<dbReference type="SUPFAM" id="SSF53955">
    <property type="entry name" value="Lysozyme-like"/>
    <property type="match status" value="1"/>
</dbReference>
<sequence>MGTNVSEENRSGDTPAKSKAKEGRRSGGARRLEKSGGGRRRWLQWTGGILAAVVILPILGFMVAYLLADVPEPEELTSAQVSQIYAADSETELARIVPPDGNRRQVKLEDIPDGVQDAVLAAEDREFWTNPGFSITGFGRAVIGQITGDASAGGGSTITQQYVKNALVGNEHSLARKARELVYSTKMANEWTKEEVLAAYLNTVYFGRNAYGVEAAANAYFDKHVSDLTPEEGAVLAAAIQRPSELDPWVNLEESEARWNYVMDGMVESGTIPAEQRAAAVYPEVQDPANYSAYTEASGPNGMIKNQVIAELETVGLTEEDVTTRGLRVTTTIDPQAQDAALDAVYGNTEGASESLRTAVVSVDPRSGAVRAYYGGEDPSGWDFANAGLQTGSTFKIFGLAAALQQGIPLSAAYSSDPVTLPGGIPVGNVGGESCGTCSISEALKRSLNTSFIRLQDDLENKTQDTADMAHALGVARSIPGVPETLTENGETPYEGIVLGQYQSRPLDMAVGLGTLTNRGVWQQPHFVSKVETATGEVLYEFDDKGGERRVNETVADNVIQAMQPIAAYSNGHVLANGRPSAAKTGTTQLGDTGNNKDAWMIGSTPQLSTAVWVGTVDNSPIYMYGSGMPSDIWKSTMDGALQGQEIENFPQANPVTWGEGNYNTAYTPPATQAGTGSATPTSEAPSPEATEPEPAPEPGPAPEPVPGGDPNGGGQPAPPELPELDVPEELLPF</sequence>
<keyword evidence="5" id="KW-0378">Hydrolase</keyword>
<evidence type="ECO:0000259" key="12">
    <source>
        <dbReference type="Pfam" id="PF00912"/>
    </source>
</evidence>
<feature type="domain" description="Glycosyl transferase family 51" evidence="12">
    <location>
        <begin position="99"/>
        <end position="266"/>
    </location>
</feature>
<accession>A0A1L7CV18</accession>
<evidence type="ECO:0000313" key="13">
    <source>
        <dbReference type="EMBL" id="APT89715.1"/>
    </source>
</evidence>
<dbReference type="GO" id="GO:0009252">
    <property type="term" value="P:peptidoglycan biosynthetic process"/>
    <property type="evidence" value="ECO:0007669"/>
    <property type="project" value="TreeGrafter"/>
</dbReference>
<dbReference type="InterPro" id="IPR036950">
    <property type="entry name" value="PBP_transglycosylase"/>
</dbReference>
<dbReference type="Gene3D" id="1.10.3810.10">
    <property type="entry name" value="Biosynthetic peptidoglycan transglycosylase-like"/>
    <property type="match status" value="1"/>
</dbReference>
<dbReference type="Gene3D" id="3.40.710.10">
    <property type="entry name" value="DD-peptidase/beta-lactamase superfamily"/>
    <property type="match status" value="1"/>
</dbReference>
<keyword evidence="6" id="KW-0511">Multifunctional enzyme</keyword>
<dbReference type="InterPro" id="IPR012338">
    <property type="entry name" value="Beta-lactam/transpept-like"/>
</dbReference>
<organism evidence="13 14">
    <name type="scientific">Corynebacterium frankenforstense DSM 45800</name>
    <dbReference type="NCBI Taxonomy" id="1437875"/>
    <lineage>
        <taxon>Bacteria</taxon>
        <taxon>Bacillati</taxon>
        <taxon>Actinomycetota</taxon>
        <taxon>Actinomycetes</taxon>
        <taxon>Mycobacteriales</taxon>
        <taxon>Corynebacteriaceae</taxon>
        <taxon>Corynebacterium</taxon>
    </lineage>
</organism>
<dbReference type="GO" id="GO:0009002">
    <property type="term" value="F:serine-type D-Ala-D-Ala carboxypeptidase activity"/>
    <property type="evidence" value="ECO:0007669"/>
    <property type="project" value="UniProtKB-EC"/>
</dbReference>
<evidence type="ECO:0000259" key="11">
    <source>
        <dbReference type="Pfam" id="PF00905"/>
    </source>
</evidence>
<evidence type="ECO:0000256" key="8">
    <source>
        <dbReference type="ARBA" id="ARBA00049902"/>
    </source>
</evidence>
<dbReference type="InterPro" id="IPR001460">
    <property type="entry name" value="PCN-bd_Tpept"/>
</dbReference>
<feature type="domain" description="Penicillin-binding protein transpeptidase" evidence="11">
    <location>
        <begin position="359"/>
        <end position="636"/>
    </location>
</feature>
<dbReference type="OrthoDB" id="9766909at2"/>
<evidence type="ECO:0000256" key="6">
    <source>
        <dbReference type="ARBA" id="ARBA00023268"/>
    </source>
</evidence>
<name>A0A1L7CV18_9CORY</name>
<dbReference type="GO" id="GO:0030288">
    <property type="term" value="C:outer membrane-bounded periplasmic space"/>
    <property type="evidence" value="ECO:0007669"/>
    <property type="project" value="TreeGrafter"/>
</dbReference>
<dbReference type="AlphaFoldDB" id="A0A1L7CV18"/>
<keyword evidence="10" id="KW-1133">Transmembrane helix</keyword>
<evidence type="ECO:0000313" key="14">
    <source>
        <dbReference type="Proteomes" id="UP000185434"/>
    </source>
</evidence>